<dbReference type="EMBL" id="LR130779">
    <property type="protein sequence ID" value="VDN63458.1"/>
    <property type="molecule type" value="Genomic_DNA"/>
</dbReference>
<name>A0A653B4X2_ECTOL</name>
<dbReference type="GO" id="GO:0016989">
    <property type="term" value="F:sigma factor antagonist activity"/>
    <property type="evidence" value="ECO:0007669"/>
    <property type="project" value="TreeGrafter"/>
</dbReference>
<gene>
    <name evidence="1" type="ORF">POT9AD_2483</name>
</gene>
<dbReference type="PIRSF" id="PIRSF018266">
    <property type="entry name" value="FecR"/>
    <property type="match status" value="1"/>
</dbReference>
<dbReference type="InterPro" id="IPR032623">
    <property type="entry name" value="FecR_N"/>
</dbReference>
<organism evidence="1">
    <name type="scientific">Ectopseudomonas oleovorans</name>
    <name type="common">Pseudomonas oleovorans</name>
    <dbReference type="NCBI Taxonomy" id="301"/>
    <lineage>
        <taxon>Bacteria</taxon>
        <taxon>Pseudomonadati</taxon>
        <taxon>Pseudomonadota</taxon>
        <taxon>Gammaproteobacteria</taxon>
        <taxon>Pseudomonadales</taxon>
        <taxon>Pseudomonadaceae</taxon>
        <taxon>Ectopseudomonas</taxon>
    </lineage>
</organism>
<dbReference type="InterPro" id="IPR006860">
    <property type="entry name" value="FecR"/>
</dbReference>
<dbReference type="Pfam" id="PF16220">
    <property type="entry name" value="DUF4880"/>
    <property type="match status" value="1"/>
</dbReference>
<dbReference type="PANTHER" id="PTHR30273">
    <property type="entry name" value="PERIPLASMIC SIGNAL SENSOR AND SIGMA FACTOR ACTIVATOR FECR-RELATED"/>
    <property type="match status" value="1"/>
</dbReference>
<dbReference type="AlphaFoldDB" id="A0A653B4X2"/>
<protein>
    <submittedName>
        <fullName evidence="1">FecR family protein</fullName>
    </submittedName>
</protein>
<dbReference type="OrthoDB" id="1099576at2"/>
<accession>A0A653B4X2</accession>
<sequence>MSTPTPGERAALKAASSWYASLSSGSSGAAEQQAWQHWYDADPVHRQAWQQIERLRDQLGLLPAQIAAPTLRGAAYSRRRVLGSLLLAGAALPLGWFAWRSDSRRYWTADYRSGVGEQRHWQLADGSRLLLGSAGAAQFDGTRRQLQLLDGEAQLDVAYGPQALQVLTRDGLIRAGGGRLNLRCDPHGSRIALLEGSVEVSCTAQPARWQRLQAGQQLLLQRERIGAPQPLDARSTAWAEGSLLAIDQPLGEVVAELARYRHGILRVDPALAGLKVSGSFPLLDSDRALAALQHSFPLQVVRRSDYWVTLVPRGA</sequence>
<dbReference type="InterPro" id="IPR012373">
    <property type="entry name" value="Ferrdict_sens_TM"/>
</dbReference>
<reference evidence="1" key="1">
    <citation type="submission" date="2018-11" db="EMBL/GenBank/DDBJ databases">
        <authorList>
            <consortium name="Genoscope - CEA"/>
            <person name="William W."/>
        </authorList>
    </citation>
    <scope>NUCLEOTIDE SEQUENCE [LARGE SCALE GENOMIC DNA]</scope>
    <source>
        <strain evidence="1">T9AD</strain>
    </source>
</reference>
<proteinExistence type="predicted"/>
<dbReference type="Gene3D" id="2.60.120.1440">
    <property type="match status" value="1"/>
</dbReference>
<dbReference type="PANTHER" id="PTHR30273:SF2">
    <property type="entry name" value="PROTEIN FECR"/>
    <property type="match status" value="1"/>
</dbReference>
<dbReference type="Pfam" id="PF04773">
    <property type="entry name" value="FecR"/>
    <property type="match status" value="1"/>
</dbReference>
<evidence type="ECO:0000313" key="1">
    <source>
        <dbReference type="EMBL" id="VDN63458.1"/>
    </source>
</evidence>